<organism evidence="3 4">
    <name type="scientific">Zopfia rhizophila CBS 207.26</name>
    <dbReference type="NCBI Taxonomy" id="1314779"/>
    <lineage>
        <taxon>Eukaryota</taxon>
        <taxon>Fungi</taxon>
        <taxon>Dikarya</taxon>
        <taxon>Ascomycota</taxon>
        <taxon>Pezizomycotina</taxon>
        <taxon>Dothideomycetes</taxon>
        <taxon>Dothideomycetes incertae sedis</taxon>
        <taxon>Zopfiaceae</taxon>
        <taxon>Zopfia</taxon>
    </lineage>
</organism>
<dbReference type="AlphaFoldDB" id="A0A6A6EPR1"/>
<feature type="region of interest" description="Disordered" evidence="1">
    <location>
        <begin position="190"/>
        <end position="239"/>
    </location>
</feature>
<evidence type="ECO:0000313" key="4">
    <source>
        <dbReference type="Proteomes" id="UP000800200"/>
    </source>
</evidence>
<dbReference type="PANTHER" id="PTHR39608:SF2">
    <property type="entry name" value="MARVEL DOMAIN-CONTAINING PROTEIN"/>
    <property type="match status" value="1"/>
</dbReference>
<accession>A0A6A6EPR1</accession>
<evidence type="ECO:0000256" key="1">
    <source>
        <dbReference type="SAM" id="MobiDB-lite"/>
    </source>
</evidence>
<name>A0A6A6EPR1_9PEZI</name>
<reference evidence="3" key="1">
    <citation type="journal article" date="2020" name="Stud. Mycol.">
        <title>101 Dothideomycetes genomes: a test case for predicting lifestyles and emergence of pathogens.</title>
        <authorList>
            <person name="Haridas S."/>
            <person name="Albert R."/>
            <person name="Binder M."/>
            <person name="Bloem J."/>
            <person name="Labutti K."/>
            <person name="Salamov A."/>
            <person name="Andreopoulos B."/>
            <person name="Baker S."/>
            <person name="Barry K."/>
            <person name="Bills G."/>
            <person name="Bluhm B."/>
            <person name="Cannon C."/>
            <person name="Castanera R."/>
            <person name="Culley D."/>
            <person name="Daum C."/>
            <person name="Ezra D."/>
            <person name="Gonzalez J."/>
            <person name="Henrissat B."/>
            <person name="Kuo A."/>
            <person name="Liang C."/>
            <person name="Lipzen A."/>
            <person name="Lutzoni F."/>
            <person name="Magnuson J."/>
            <person name="Mondo S."/>
            <person name="Nolan M."/>
            <person name="Ohm R."/>
            <person name="Pangilinan J."/>
            <person name="Park H.-J."/>
            <person name="Ramirez L."/>
            <person name="Alfaro M."/>
            <person name="Sun H."/>
            <person name="Tritt A."/>
            <person name="Yoshinaga Y."/>
            <person name="Zwiers L.-H."/>
            <person name="Turgeon B."/>
            <person name="Goodwin S."/>
            <person name="Spatafora J."/>
            <person name="Crous P."/>
            <person name="Grigoriev I."/>
        </authorList>
    </citation>
    <scope>NUCLEOTIDE SEQUENCE</scope>
    <source>
        <strain evidence="3">CBS 207.26</strain>
    </source>
</reference>
<feature type="compositionally biased region" description="Gly residues" evidence="1">
    <location>
        <begin position="229"/>
        <end position="239"/>
    </location>
</feature>
<evidence type="ECO:0008006" key="5">
    <source>
        <dbReference type="Google" id="ProtNLM"/>
    </source>
</evidence>
<gene>
    <name evidence="3" type="ORF">K469DRAFT_282204</name>
</gene>
<dbReference type="PANTHER" id="PTHR39608">
    <property type="entry name" value="INTEGRAL MEMBRANE PROTEIN (AFU_ORTHOLOGUE AFUA_5G08640)"/>
    <property type="match status" value="1"/>
</dbReference>
<dbReference type="EMBL" id="ML994614">
    <property type="protein sequence ID" value="KAF2193023.1"/>
    <property type="molecule type" value="Genomic_DNA"/>
</dbReference>
<protein>
    <recommendedName>
        <fullName evidence="5">MARVEL domain-containing protein</fullName>
    </recommendedName>
</protein>
<proteinExistence type="predicted"/>
<dbReference type="OrthoDB" id="5344006at2759"/>
<feature type="transmembrane region" description="Helical" evidence="2">
    <location>
        <begin position="21"/>
        <end position="41"/>
    </location>
</feature>
<keyword evidence="2" id="KW-1133">Transmembrane helix</keyword>
<sequence length="239" mass="27041">MARTHKDRVKPTHYPVLPFHILRSAQLVSSIIVAGVMSWFLWQLQQDHYRLPWTFILLLSVSLLTILFLTSTIILHCCCGLNPLLNLILNSFLLLLWTVGFALLSWWSSGTLSHVCNKRNWDDETGIMVCRVYKALFSFSFLGFLSTLLALLLDVRTYRGATQRGKYNQMVNQENKRAFDAPDNVLALDGGESNPNPSAVKNKRQRQRQRGGDGYALPEEQFAYDGDTGYHGAGGPAHR</sequence>
<feature type="transmembrane region" description="Helical" evidence="2">
    <location>
        <begin position="87"/>
        <end position="107"/>
    </location>
</feature>
<keyword evidence="2" id="KW-0812">Transmembrane</keyword>
<keyword evidence="4" id="KW-1185">Reference proteome</keyword>
<keyword evidence="2" id="KW-0472">Membrane</keyword>
<dbReference type="Proteomes" id="UP000800200">
    <property type="component" value="Unassembled WGS sequence"/>
</dbReference>
<evidence type="ECO:0000313" key="3">
    <source>
        <dbReference type="EMBL" id="KAF2193023.1"/>
    </source>
</evidence>
<evidence type="ECO:0000256" key="2">
    <source>
        <dbReference type="SAM" id="Phobius"/>
    </source>
</evidence>
<feature type="transmembrane region" description="Helical" evidence="2">
    <location>
        <begin position="53"/>
        <end position="75"/>
    </location>
</feature>
<feature type="transmembrane region" description="Helical" evidence="2">
    <location>
        <begin position="135"/>
        <end position="155"/>
    </location>
</feature>